<protein>
    <submittedName>
        <fullName evidence="4">DNA-binding transcriptional regulator, AcrR family</fullName>
    </submittedName>
</protein>
<evidence type="ECO:0000259" key="3">
    <source>
        <dbReference type="PROSITE" id="PS50977"/>
    </source>
</evidence>
<dbReference type="SUPFAM" id="SSF48498">
    <property type="entry name" value="Tetracyclin repressor-like, C-terminal domain"/>
    <property type="match status" value="1"/>
</dbReference>
<evidence type="ECO:0000313" key="5">
    <source>
        <dbReference type="Proteomes" id="UP000198677"/>
    </source>
</evidence>
<dbReference type="AlphaFoldDB" id="A0A1H7HK07"/>
<gene>
    <name evidence="4" type="ORF">SAMN05444583_102147</name>
</gene>
<dbReference type="Gene3D" id="1.10.357.10">
    <property type="entry name" value="Tetracycline Repressor, domain 2"/>
    <property type="match status" value="1"/>
</dbReference>
<dbReference type="PANTHER" id="PTHR30328:SF54">
    <property type="entry name" value="HTH-TYPE TRANSCRIPTIONAL REPRESSOR SCO4008"/>
    <property type="match status" value="1"/>
</dbReference>
<feature type="domain" description="HTH tetR-type" evidence="3">
    <location>
        <begin position="8"/>
        <end position="68"/>
    </location>
</feature>
<dbReference type="PRINTS" id="PR00455">
    <property type="entry name" value="HTHTETR"/>
</dbReference>
<dbReference type="Proteomes" id="UP000198677">
    <property type="component" value="Unassembled WGS sequence"/>
</dbReference>
<dbReference type="PROSITE" id="PS50977">
    <property type="entry name" value="HTH_TETR_2"/>
    <property type="match status" value="1"/>
</dbReference>
<keyword evidence="5" id="KW-1185">Reference proteome</keyword>
<dbReference type="InterPro" id="IPR001647">
    <property type="entry name" value="HTH_TetR"/>
</dbReference>
<reference evidence="5" key="1">
    <citation type="submission" date="2016-10" db="EMBL/GenBank/DDBJ databases">
        <authorList>
            <person name="Varghese N."/>
            <person name="Submissions S."/>
        </authorList>
    </citation>
    <scope>NUCLEOTIDE SEQUENCE [LARGE SCALE GENOMIC DNA]</scope>
    <source>
        <strain evidence="5">DSM 44675</strain>
    </source>
</reference>
<sequence>MDGQADGSSTRRKLLDAARSEFAENGIAGGRVNRIAERAGVNKERIYGYFGSKEKLFDAVIMEALTELGQAHPLTPETDIEEYIGAVFDFHRARPDLLRLLMWESLHYREEDLPSVEARSQVYLDKVQSLAGLLGREADVRTAISLFTLIGIAAWPSTVPHLLTMVTGGAEAVDEATLRASIIELGKRAIGC</sequence>
<evidence type="ECO:0000256" key="1">
    <source>
        <dbReference type="ARBA" id="ARBA00023125"/>
    </source>
</evidence>
<dbReference type="Pfam" id="PF00440">
    <property type="entry name" value="TetR_N"/>
    <property type="match status" value="1"/>
</dbReference>
<dbReference type="SUPFAM" id="SSF46689">
    <property type="entry name" value="Homeodomain-like"/>
    <property type="match status" value="1"/>
</dbReference>
<dbReference type="InterPro" id="IPR041467">
    <property type="entry name" value="Sco4008_C"/>
</dbReference>
<keyword evidence="1 2" id="KW-0238">DNA-binding</keyword>
<dbReference type="InterPro" id="IPR009057">
    <property type="entry name" value="Homeodomain-like_sf"/>
</dbReference>
<accession>A0A1H7HK07</accession>
<organism evidence="4 5">
    <name type="scientific">Rhodococcus maanshanensis</name>
    <dbReference type="NCBI Taxonomy" id="183556"/>
    <lineage>
        <taxon>Bacteria</taxon>
        <taxon>Bacillati</taxon>
        <taxon>Actinomycetota</taxon>
        <taxon>Actinomycetes</taxon>
        <taxon>Mycobacteriales</taxon>
        <taxon>Nocardiaceae</taxon>
        <taxon>Rhodococcus</taxon>
    </lineage>
</organism>
<dbReference type="InterPro" id="IPR036271">
    <property type="entry name" value="Tet_transcr_reg_TetR-rel_C_sf"/>
</dbReference>
<proteinExistence type="predicted"/>
<dbReference type="PANTHER" id="PTHR30328">
    <property type="entry name" value="TRANSCRIPTIONAL REPRESSOR"/>
    <property type="match status" value="1"/>
</dbReference>
<dbReference type="GO" id="GO:0006355">
    <property type="term" value="P:regulation of DNA-templated transcription"/>
    <property type="evidence" value="ECO:0007669"/>
    <property type="project" value="UniProtKB-ARBA"/>
</dbReference>
<dbReference type="InterPro" id="IPR050109">
    <property type="entry name" value="HTH-type_TetR-like_transc_reg"/>
</dbReference>
<dbReference type="RefSeq" id="WP_072750485.1">
    <property type="nucleotide sequence ID" value="NZ_FOAW01000002.1"/>
</dbReference>
<dbReference type="EMBL" id="FOAW01000002">
    <property type="protein sequence ID" value="SEK50619.1"/>
    <property type="molecule type" value="Genomic_DNA"/>
</dbReference>
<evidence type="ECO:0000256" key="2">
    <source>
        <dbReference type="PROSITE-ProRule" id="PRU00335"/>
    </source>
</evidence>
<dbReference type="Pfam" id="PF17926">
    <property type="entry name" value="TetR_C_21"/>
    <property type="match status" value="1"/>
</dbReference>
<name>A0A1H7HK07_9NOCA</name>
<dbReference type="GO" id="GO:0003677">
    <property type="term" value="F:DNA binding"/>
    <property type="evidence" value="ECO:0007669"/>
    <property type="project" value="UniProtKB-UniRule"/>
</dbReference>
<dbReference type="OrthoDB" id="4726108at2"/>
<feature type="DNA-binding region" description="H-T-H motif" evidence="2">
    <location>
        <begin position="31"/>
        <end position="50"/>
    </location>
</feature>
<evidence type="ECO:0000313" key="4">
    <source>
        <dbReference type="EMBL" id="SEK50619.1"/>
    </source>
</evidence>